<evidence type="ECO:0000256" key="15">
    <source>
        <dbReference type="SAM" id="MobiDB-lite"/>
    </source>
</evidence>
<evidence type="ECO:0000313" key="20">
    <source>
        <dbReference type="Proteomes" id="UP000595140"/>
    </source>
</evidence>
<evidence type="ECO:0000256" key="13">
    <source>
        <dbReference type="ARBA" id="ARBA00064754"/>
    </source>
</evidence>
<dbReference type="GO" id="GO:1990429">
    <property type="term" value="C:peroxisomal importomer complex"/>
    <property type="evidence" value="ECO:0007669"/>
    <property type="project" value="TreeGrafter"/>
</dbReference>
<evidence type="ECO:0000256" key="4">
    <source>
        <dbReference type="ARBA" id="ARBA00022692"/>
    </source>
</evidence>
<keyword evidence="8 14" id="KW-0472">Membrane</keyword>
<comment type="subunit">
    <text evidence="13">Interacts with PEX13; forming the PEX13-PEX14 docking complex. Interacts with PEX5 (via WxxxF/Y motifs).</text>
</comment>
<keyword evidence="7" id="KW-0811">Translocation</keyword>
<feature type="domain" description="Peroxisome membrane anchor protein Pex14p N-terminal" evidence="16">
    <location>
        <begin position="55"/>
        <end position="99"/>
    </location>
</feature>
<feature type="region of interest" description="Disordered" evidence="15">
    <location>
        <begin position="102"/>
        <end position="126"/>
    </location>
</feature>
<keyword evidence="9 14" id="KW-0576">Peroxisome</keyword>
<evidence type="ECO:0000256" key="12">
    <source>
        <dbReference type="ARBA" id="ARBA00053920"/>
    </source>
</evidence>
<evidence type="ECO:0000256" key="10">
    <source>
        <dbReference type="ARBA" id="ARBA00029502"/>
    </source>
</evidence>
<feature type="compositionally biased region" description="Low complexity" evidence="15">
    <location>
        <begin position="498"/>
        <end position="511"/>
    </location>
</feature>
<comment type="function">
    <text evidence="12 14">Component of the PEX13-PEX14 docking complex, a translocon channel that specifically mediates the import of peroxisomal cargo proteins bound to PEX5 receptor. The PEX13-PEX14 docking complex forms a large import pore which can be opened to a diameter of about 9 nm. Mechanistically, PEX5 receptor along with cargo proteins associates with the PEX14 subunit of the PEX13-PEX14 docking complex in the cytosol, leading to the insertion of the receptor into the organelle membrane with the concomitant translocation of the cargo into the peroxisome matrix.</text>
</comment>
<dbReference type="EMBL" id="OOIL02006555">
    <property type="protein sequence ID" value="VFQ97598.1"/>
    <property type="molecule type" value="Genomic_DNA"/>
</dbReference>
<reference evidence="19 20" key="1">
    <citation type="submission" date="2018-04" db="EMBL/GenBank/DDBJ databases">
        <authorList>
            <person name="Vogel A."/>
        </authorList>
    </citation>
    <scope>NUCLEOTIDE SEQUENCE [LARGE SCALE GENOMIC DNA]</scope>
</reference>
<dbReference type="InterPro" id="IPR036388">
    <property type="entry name" value="WH-like_DNA-bd_sf"/>
</dbReference>
<keyword evidence="5 14" id="KW-0653">Protein transport</keyword>
<feature type="compositionally biased region" description="Pro residues" evidence="15">
    <location>
        <begin position="373"/>
        <end position="382"/>
    </location>
</feature>
<feature type="region of interest" description="Disordered" evidence="15">
    <location>
        <begin position="363"/>
        <end position="390"/>
    </location>
</feature>
<dbReference type="InterPro" id="IPR054154">
    <property type="entry name" value="PEX14-like_M_plants"/>
</dbReference>
<dbReference type="Pfam" id="PF04695">
    <property type="entry name" value="Pex14_N"/>
    <property type="match status" value="1"/>
</dbReference>
<dbReference type="AlphaFoldDB" id="A0A484NBE5"/>
<dbReference type="Pfam" id="PF17733">
    <property type="entry name" value="KPWE_dom"/>
    <property type="match status" value="1"/>
</dbReference>
<feature type="region of interest" description="Disordered" evidence="15">
    <location>
        <begin position="447"/>
        <end position="551"/>
    </location>
</feature>
<name>A0A484NBE5_9ASTE</name>
<comment type="subcellular location">
    <subcellularLocation>
        <location evidence="1">Peroxisome membrane</location>
        <topology evidence="1">Single-pass membrane protein</topology>
    </subcellularLocation>
</comment>
<dbReference type="Gene3D" id="1.10.10.10">
    <property type="entry name" value="Winged helix-like DNA-binding domain superfamily/Winged helix DNA-binding domain"/>
    <property type="match status" value="1"/>
</dbReference>
<evidence type="ECO:0000256" key="1">
    <source>
        <dbReference type="ARBA" id="ARBA00004549"/>
    </source>
</evidence>
<dbReference type="InterPro" id="IPR025655">
    <property type="entry name" value="PEX14"/>
</dbReference>
<dbReference type="GO" id="GO:0016560">
    <property type="term" value="P:protein import into peroxisome matrix, docking"/>
    <property type="evidence" value="ECO:0007669"/>
    <property type="project" value="UniProtKB-UniRule"/>
</dbReference>
<evidence type="ECO:0000256" key="7">
    <source>
        <dbReference type="ARBA" id="ARBA00023010"/>
    </source>
</evidence>
<evidence type="ECO:0000256" key="3">
    <source>
        <dbReference type="ARBA" id="ARBA00022448"/>
    </source>
</evidence>
<evidence type="ECO:0000313" key="19">
    <source>
        <dbReference type="EMBL" id="VFQ97598.1"/>
    </source>
</evidence>
<organism evidence="19 20">
    <name type="scientific">Cuscuta campestris</name>
    <dbReference type="NCBI Taxonomy" id="132261"/>
    <lineage>
        <taxon>Eukaryota</taxon>
        <taxon>Viridiplantae</taxon>
        <taxon>Streptophyta</taxon>
        <taxon>Embryophyta</taxon>
        <taxon>Tracheophyta</taxon>
        <taxon>Spermatophyta</taxon>
        <taxon>Magnoliopsida</taxon>
        <taxon>eudicotyledons</taxon>
        <taxon>Gunneridae</taxon>
        <taxon>Pentapetalae</taxon>
        <taxon>asterids</taxon>
        <taxon>lamiids</taxon>
        <taxon>Solanales</taxon>
        <taxon>Convolvulaceae</taxon>
        <taxon>Cuscuteae</taxon>
        <taxon>Cuscuta</taxon>
        <taxon>Cuscuta subgen. Grammica</taxon>
        <taxon>Cuscuta sect. Cleistogrammica</taxon>
    </lineage>
</organism>
<protein>
    <recommendedName>
        <fullName evidence="10 14">Peroxisomal membrane protein PEX14</fullName>
    </recommendedName>
    <alternativeName>
        <fullName evidence="11 14">Peroxin-14</fullName>
    </alternativeName>
</protein>
<sequence>MASHSDSPSNSVDNKLQSEASESVQQSAEGLQSSNLEAAKEKHSPSVFVNSEPIREDQVQNAVKFLAHPKVKGSPVMYRRSFLERKGLTKEEIDEAFRRVPDPAPAVSSSETAFANQGQDGQLKTSSNFQPQALVPSTQTGPASVGSLAKVGYLSQFHWSHVVLAVGFLGATGSVTAVFFKKSIIPRLKSWIRKAVLEEEETEEGVVKGQRLKPSLAEETAIAAKAAAAAAADVARASQEMVASKSEEKKYFMELTDLLSHQVREMKLLTSAIQKLEGPSNISQTYVSSGNPPFSDQDRRKVSQSNSQQFYGNGKLDTDACSGSILNNTARPLSPPTYMGPSGPQYPSPYMELLESVKRGERPSNMRDINDQPPNPHQPLPEPTVTTKPKPWEVGQTQIWNGSSGLIQSQKGGDNLSSSSNGGGSSRIPWRPQTPAQITEIEPEYEHDFGSSGIPTNNSAPPPRSWVPPQPPPVSMAEAAAAIRQPKKSLLQKDPTVDDQSQGDVSVVSEDLQMITKISESGGGGGIPEGNGDLASGDSMAPLSEAGTTLE</sequence>
<dbReference type="InterPro" id="IPR040554">
    <property type="entry name" value="KPWE_PEX14_dom"/>
</dbReference>
<evidence type="ECO:0000259" key="17">
    <source>
        <dbReference type="Pfam" id="PF17733"/>
    </source>
</evidence>
<evidence type="ECO:0000256" key="11">
    <source>
        <dbReference type="ARBA" id="ARBA00029691"/>
    </source>
</evidence>
<keyword evidence="3 14" id="KW-0813">Transport</keyword>
<dbReference type="OrthoDB" id="441517at2759"/>
<comment type="similarity">
    <text evidence="2 14">Belongs to the peroxin-14 family.</text>
</comment>
<feature type="compositionally biased region" description="Polar residues" evidence="15">
    <location>
        <begin position="107"/>
        <end position="126"/>
    </location>
</feature>
<feature type="region of interest" description="Disordered" evidence="15">
    <location>
        <begin position="282"/>
        <end position="316"/>
    </location>
</feature>
<evidence type="ECO:0000256" key="8">
    <source>
        <dbReference type="ARBA" id="ARBA00023136"/>
    </source>
</evidence>
<evidence type="ECO:0000259" key="18">
    <source>
        <dbReference type="Pfam" id="PF23020"/>
    </source>
</evidence>
<evidence type="ECO:0000256" key="6">
    <source>
        <dbReference type="ARBA" id="ARBA00022989"/>
    </source>
</evidence>
<feature type="compositionally biased region" description="Low complexity" evidence="15">
    <location>
        <begin position="17"/>
        <end position="29"/>
    </location>
</feature>
<dbReference type="PANTHER" id="PTHR23058:SF0">
    <property type="entry name" value="PEROXISOMAL MEMBRANE PROTEIN PEX14"/>
    <property type="match status" value="1"/>
</dbReference>
<feature type="region of interest" description="Disordered" evidence="15">
    <location>
        <begin position="404"/>
        <end position="432"/>
    </location>
</feature>
<feature type="domain" description="Peroxisomal membrane protein PEX14-like KPWE" evidence="17">
    <location>
        <begin position="345"/>
        <end position="393"/>
    </location>
</feature>
<proteinExistence type="inferred from homology"/>
<feature type="domain" description="Peroxisomal membrane protein PEX14 central plants" evidence="18">
    <location>
        <begin position="155"/>
        <end position="277"/>
    </location>
</feature>
<keyword evidence="4" id="KW-0812">Transmembrane</keyword>
<evidence type="ECO:0000256" key="14">
    <source>
        <dbReference type="RuleBase" id="RU367032"/>
    </source>
</evidence>
<gene>
    <name evidence="19" type="ORF">CCAM_LOCUS39374</name>
</gene>
<feature type="compositionally biased region" description="Polar residues" evidence="15">
    <location>
        <begin position="1"/>
        <end position="15"/>
    </location>
</feature>
<accession>A0A484NBE5</accession>
<evidence type="ECO:0000256" key="5">
    <source>
        <dbReference type="ARBA" id="ARBA00022927"/>
    </source>
</evidence>
<dbReference type="Pfam" id="PF23020">
    <property type="entry name" value="PEX14-like_2nd"/>
    <property type="match status" value="1"/>
</dbReference>
<evidence type="ECO:0000256" key="2">
    <source>
        <dbReference type="ARBA" id="ARBA00005443"/>
    </source>
</evidence>
<feature type="region of interest" description="Disordered" evidence="15">
    <location>
        <begin position="1"/>
        <end position="53"/>
    </location>
</feature>
<dbReference type="Proteomes" id="UP000595140">
    <property type="component" value="Unassembled WGS sequence"/>
</dbReference>
<keyword evidence="20" id="KW-1185">Reference proteome</keyword>
<dbReference type="PANTHER" id="PTHR23058">
    <property type="entry name" value="PEROXISOMAL MEMBRANE PROTEIN PEX14"/>
    <property type="match status" value="1"/>
</dbReference>
<dbReference type="GO" id="GO:0005778">
    <property type="term" value="C:peroxisomal membrane"/>
    <property type="evidence" value="ECO:0007669"/>
    <property type="project" value="UniProtKB-SubCell"/>
</dbReference>
<feature type="compositionally biased region" description="Polar residues" evidence="15">
    <location>
        <begin position="282"/>
        <end position="294"/>
    </location>
</feature>
<evidence type="ECO:0000256" key="9">
    <source>
        <dbReference type="ARBA" id="ARBA00023140"/>
    </source>
</evidence>
<dbReference type="GO" id="GO:0005102">
    <property type="term" value="F:signaling receptor binding"/>
    <property type="evidence" value="ECO:0007669"/>
    <property type="project" value="TreeGrafter"/>
</dbReference>
<dbReference type="FunFam" id="1.10.10.10:FF:000217">
    <property type="entry name" value="Peroxisomal membrane protein PEX14"/>
    <property type="match status" value="1"/>
</dbReference>
<evidence type="ECO:0000259" key="16">
    <source>
        <dbReference type="Pfam" id="PF04695"/>
    </source>
</evidence>
<feature type="compositionally biased region" description="Pro residues" evidence="15">
    <location>
        <begin position="460"/>
        <end position="474"/>
    </location>
</feature>
<dbReference type="InterPro" id="IPR006785">
    <property type="entry name" value="Pex14_N"/>
</dbReference>
<keyword evidence="6" id="KW-1133">Transmembrane helix</keyword>